<dbReference type="InterPro" id="IPR005828">
    <property type="entry name" value="MFS_sugar_transport-like"/>
</dbReference>
<feature type="transmembrane region" description="Helical" evidence="6">
    <location>
        <begin position="194"/>
        <end position="212"/>
    </location>
</feature>
<dbReference type="Pfam" id="PF00083">
    <property type="entry name" value="Sugar_tr"/>
    <property type="match status" value="1"/>
</dbReference>
<feature type="transmembrane region" description="Helical" evidence="6">
    <location>
        <begin position="370"/>
        <end position="391"/>
    </location>
</feature>
<dbReference type="InterPro" id="IPR036259">
    <property type="entry name" value="MFS_trans_sf"/>
</dbReference>
<dbReference type="PROSITE" id="PS50850">
    <property type="entry name" value="MFS"/>
    <property type="match status" value="1"/>
</dbReference>
<feature type="compositionally biased region" description="Basic and acidic residues" evidence="5">
    <location>
        <begin position="20"/>
        <end position="32"/>
    </location>
</feature>
<sequence>MADNSLPLLSQSQSQSHSNQRQETHNHDDKDNNNVVTRSLDDMIEQSIGCFGWAQFVQAILVALASVFDSQQSFINVYTDSDHTWHCTSTSNTTCNATVFNICELSKSDWAWDGASSESIISEWGLECSSAFIRSLPASSHFTGCLLGILFVSTLADSSLGRKNLLLLSCLIMSFTTFIIILSSNVWIYSLLRFISGVARASIGTCVIVLLTEKIGKRWRGLSGVIDATFFVIGTLSLPAIAYISGDHQSSWRAMYLWTSIPSIVYCALLYFFVSESPRWLLMQCRVVEAIATLKRLSPNNGNLKLNLDSCEFAVHSSTHHDQTFNKFNVFSSIGDLFNKKWIRKRTLAIMVLGFGIGTVYYGMTFGNGNAGVVFNGLSELPSVLMIFYLIKSLNRRSSMLLLCVTSGICCILTAVVSNEFEVIQFGLKVGSFFGSCTGLIVILIYSIELFPTCVRNSATSMARQALNFGAIFSSILVSAVGNKNEFVSNVVFGLIIICCGFSVVFLPETKDASLCDTMDEQERKDNVVV</sequence>
<evidence type="ECO:0000256" key="1">
    <source>
        <dbReference type="ARBA" id="ARBA00004141"/>
    </source>
</evidence>
<feature type="transmembrane region" description="Helical" evidence="6">
    <location>
        <begin position="430"/>
        <end position="451"/>
    </location>
</feature>
<dbReference type="SUPFAM" id="SSF103473">
    <property type="entry name" value="MFS general substrate transporter"/>
    <property type="match status" value="1"/>
</dbReference>
<evidence type="ECO:0000256" key="5">
    <source>
        <dbReference type="SAM" id="MobiDB-lite"/>
    </source>
</evidence>
<keyword evidence="9" id="KW-1185">Reference proteome</keyword>
<comment type="caution">
    <text evidence="8">The sequence shown here is derived from an EMBL/GenBank/DDBJ whole genome shotgun (WGS) entry which is preliminary data.</text>
</comment>
<evidence type="ECO:0000313" key="9">
    <source>
        <dbReference type="Proteomes" id="UP000323000"/>
    </source>
</evidence>
<feature type="transmembrane region" description="Helical" evidence="6">
    <location>
        <begin position="165"/>
        <end position="188"/>
    </location>
</feature>
<dbReference type="AlphaFoldDB" id="A0A5C7IPS7"/>
<feature type="region of interest" description="Disordered" evidence="5">
    <location>
        <begin position="1"/>
        <end position="34"/>
    </location>
</feature>
<comment type="subcellular location">
    <subcellularLocation>
        <location evidence="1">Membrane</location>
        <topology evidence="1">Multi-pass membrane protein</topology>
    </subcellularLocation>
</comment>
<evidence type="ECO:0000259" key="7">
    <source>
        <dbReference type="PROSITE" id="PS50850"/>
    </source>
</evidence>
<feature type="transmembrane region" description="Helical" evidence="6">
    <location>
        <begin position="400"/>
        <end position="418"/>
    </location>
</feature>
<dbReference type="GO" id="GO:0016020">
    <property type="term" value="C:membrane"/>
    <property type="evidence" value="ECO:0007669"/>
    <property type="project" value="UniProtKB-SubCell"/>
</dbReference>
<dbReference type="GO" id="GO:0022857">
    <property type="term" value="F:transmembrane transporter activity"/>
    <property type="evidence" value="ECO:0007669"/>
    <property type="project" value="InterPro"/>
</dbReference>
<feature type="transmembrane region" description="Helical" evidence="6">
    <location>
        <begin position="347"/>
        <end position="364"/>
    </location>
</feature>
<feature type="transmembrane region" description="Helical" evidence="6">
    <location>
        <begin position="487"/>
        <end position="507"/>
    </location>
</feature>
<feature type="transmembrane region" description="Helical" evidence="6">
    <location>
        <begin position="138"/>
        <end position="156"/>
    </location>
</feature>
<evidence type="ECO:0000256" key="2">
    <source>
        <dbReference type="ARBA" id="ARBA00022692"/>
    </source>
</evidence>
<protein>
    <recommendedName>
        <fullName evidence="7">Major facilitator superfamily (MFS) profile domain-containing protein</fullName>
    </recommendedName>
</protein>
<feature type="transmembrane region" description="Helical" evidence="6">
    <location>
        <begin position="224"/>
        <end position="244"/>
    </location>
</feature>
<feature type="transmembrane region" description="Helical" evidence="6">
    <location>
        <begin position="256"/>
        <end position="274"/>
    </location>
</feature>
<name>A0A5C7IPS7_9ROSI</name>
<reference evidence="9" key="1">
    <citation type="journal article" date="2019" name="Gigascience">
        <title>De novo genome assembly of the endangered Acer yangbiense, a plant species with extremely small populations endemic to Yunnan Province, China.</title>
        <authorList>
            <person name="Yang J."/>
            <person name="Wariss H.M."/>
            <person name="Tao L."/>
            <person name="Zhang R."/>
            <person name="Yun Q."/>
            <person name="Hollingsworth P."/>
            <person name="Dao Z."/>
            <person name="Luo G."/>
            <person name="Guo H."/>
            <person name="Ma Y."/>
            <person name="Sun W."/>
        </authorList>
    </citation>
    <scope>NUCLEOTIDE SEQUENCE [LARGE SCALE GENOMIC DNA]</scope>
    <source>
        <strain evidence="9">cv. Malutang</strain>
    </source>
</reference>
<evidence type="ECO:0000313" key="8">
    <source>
        <dbReference type="EMBL" id="TXG71383.1"/>
    </source>
</evidence>
<evidence type="ECO:0000256" key="6">
    <source>
        <dbReference type="SAM" id="Phobius"/>
    </source>
</evidence>
<evidence type="ECO:0000256" key="4">
    <source>
        <dbReference type="ARBA" id="ARBA00023136"/>
    </source>
</evidence>
<feature type="transmembrane region" description="Helical" evidence="6">
    <location>
        <begin position="463"/>
        <end position="481"/>
    </location>
</feature>
<organism evidence="8 9">
    <name type="scientific">Acer yangbiense</name>
    <dbReference type="NCBI Taxonomy" id="1000413"/>
    <lineage>
        <taxon>Eukaryota</taxon>
        <taxon>Viridiplantae</taxon>
        <taxon>Streptophyta</taxon>
        <taxon>Embryophyta</taxon>
        <taxon>Tracheophyta</taxon>
        <taxon>Spermatophyta</taxon>
        <taxon>Magnoliopsida</taxon>
        <taxon>eudicotyledons</taxon>
        <taxon>Gunneridae</taxon>
        <taxon>Pentapetalae</taxon>
        <taxon>rosids</taxon>
        <taxon>malvids</taxon>
        <taxon>Sapindales</taxon>
        <taxon>Sapindaceae</taxon>
        <taxon>Hippocastanoideae</taxon>
        <taxon>Acereae</taxon>
        <taxon>Acer</taxon>
    </lineage>
</organism>
<keyword evidence="3 6" id="KW-1133">Transmembrane helix</keyword>
<dbReference type="PANTHER" id="PTHR24064">
    <property type="entry name" value="SOLUTE CARRIER FAMILY 22 MEMBER"/>
    <property type="match status" value="1"/>
</dbReference>
<keyword evidence="2 6" id="KW-0812">Transmembrane</keyword>
<dbReference type="InterPro" id="IPR020846">
    <property type="entry name" value="MFS_dom"/>
</dbReference>
<gene>
    <name evidence="8" type="ORF">EZV62_006318</name>
</gene>
<dbReference type="Gene3D" id="1.20.1250.20">
    <property type="entry name" value="MFS general substrate transporter like domains"/>
    <property type="match status" value="1"/>
</dbReference>
<evidence type="ECO:0000256" key="3">
    <source>
        <dbReference type="ARBA" id="ARBA00022989"/>
    </source>
</evidence>
<keyword evidence="4 6" id="KW-0472">Membrane</keyword>
<dbReference type="Proteomes" id="UP000323000">
    <property type="component" value="Chromosome 2"/>
</dbReference>
<dbReference type="OrthoDB" id="5141738at2759"/>
<feature type="compositionally biased region" description="Low complexity" evidence="5">
    <location>
        <begin position="1"/>
        <end position="19"/>
    </location>
</feature>
<dbReference type="EMBL" id="VAHF01000002">
    <property type="protein sequence ID" value="TXG71383.1"/>
    <property type="molecule type" value="Genomic_DNA"/>
</dbReference>
<proteinExistence type="predicted"/>
<accession>A0A5C7IPS7</accession>
<feature type="domain" description="Major facilitator superfamily (MFS) profile" evidence="7">
    <location>
        <begin position="58"/>
        <end position="511"/>
    </location>
</feature>